<accession>A0A5P8NA01</accession>
<keyword evidence="1" id="KW-1133">Transmembrane helix</keyword>
<organism evidence="2">
    <name type="scientific">Staphylococcus capitis</name>
    <dbReference type="NCBI Taxonomy" id="29388"/>
    <lineage>
        <taxon>Bacteria</taxon>
        <taxon>Bacillati</taxon>
        <taxon>Bacillota</taxon>
        <taxon>Bacilli</taxon>
        <taxon>Bacillales</taxon>
        <taxon>Staphylococcaceae</taxon>
        <taxon>Staphylococcus</taxon>
    </lineage>
</organism>
<reference evidence="2" key="1">
    <citation type="journal article" date="2019" name="PLoS ONE">
        <title>Identification and characterisation of capidermicin, a novel bacteriocin produced by Staphylococcus capitis.</title>
        <authorList>
            <person name="Lynch D."/>
            <person name="O'Connor P.M."/>
            <person name="Cotter P.D."/>
            <person name="Hill C."/>
            <person name="Field D."/>
            <person name="Begley M."/>
        </authorList>
    </citation>
    <scope>NUCLEOTIDE SEQUENCE</scope>
    <source>
        <strain evidence="2">CIT060</strain>
    </source>
</reference>
<feature type="transmembrane region" description="Helical" evidence="1">
    <location>
        <begin position="53"/>
        <end position="74"/>
    </location>
</feature>
<name>A0A5P8NA01_STACP</name>
<protein>
    <submittedName>
        <fullName evidence="2">Uncharacterized protein</fullName>
    </submittedName>
</protein>
<keyword evidence="1" id="KW-0812">Transmembrane</keyword>
<evidence type="ECO:0000256" key="1">
    <source>
        <dbReference type="SAM" id="Phobius"/>
    </source>
</evidence>
<evidence type="ECO:0000313" key="2">
    <source>
        <dbReference type="EMBL" id="QFR37571.1"/>
    </source>
</evidence>
<feature type="transmembrane region" description="Helical" evidence="1">
    <location>
        <begin position="6"/>
        <end position="22"/>
    </location>
</feature>
<dbReference type="AlphaFoldDB" id="A0A5P8NA01"/>
<dbReference type="RefSeq" id="WP_186334413.1">
    <property type="nucleotide sequence ID" value="NZ_JACMVI010000010.1"/>
</dbReference>
<feature type="transmembrane region" description="Helical" evidence="1">
    <location>
        <begin position="29"/>
        <end position="47"/>
    </location>
</feature>
<proteinExistence type="predicted"/>
<keyword evidence="1" id="KW-0472">Membrane</keyword>
<sequence>MTMEKIVFAIIIIIVLALQYFISSYKGGFWKYIIPIIFILTLLILLLCKIITLGSFILYLIIGLLVLLAQSFMAEEKSNK</sequence>
<gene>
    <name evidence="2" type="ORF">60_02320</name>
</gene>
<dbReference type="EMBL" id="MN234131">
    <property type="protein sequence ID" value="QFR37571.1"/>
    <property type="molecule type" value="Genomic_DNA"/>
</dbReference>